<gene>
    <name evidence="2" type="ORF">Tci_032634</name>
</gene>
<comment type="caution">
    <text evidence="2">The sequence shown here is derived from an EMBL/GenBank/DDBJ whole genome shotgun (WGS) entry which is preliminary data.</text>
</comment>
<proteinExistence type="predicted"/>
<reference evidence="2" key="1">
    <citation type="journal article" date="2019" name="Sci. Rep.">
        <title>Draft genome of Tanacetum cinerariifolium, the natural source of mosquito coil.</title>
        <authorList>
            <person name="Yamashiro T."/>
            <person name="Shiraishi A."/>
            <person name="Satake H."/>
            <person name="Nakayama K."/>
        </authorList>
    </citation>
    <scope>NUCLEOTIDE SEQUENCE</scope>
</reference>
<dbReference type="EMBL" id="BKCJ010004373">
    <property type="protein sequence ID" value="GEU60656.1"/>
    <property type="molecule type" value="Genomic_DNA"/>
</dbReference>
<name>A0A6L2LFS4_TANCI</name>
<accession>A0A6L2LFS4</accession>
<dbReference type="AlphaFoldDB" id="A0A6L2LFS4"/>
<feature type="coiled-coil region" evidence="1">
    <location>
        <begin position="200"/>
        <end position="227"/>
    </location>
</feature>
<organism evidence="2">
    <name type="scientific">Tanacetum cinerariifolium</name>
    <name type="common">Dalmatian daisy</name>
    <name type="synonym">Chrysanthemum cinerariifolium</name>
    <dbReference type="NCBI Taxonomy" id="118510"/>
    <lineage>
        <taxon>Eukaryota</taxon>
        <taxon>Viridiplantae</taxon>
        <taxon>Streptophyta</taxon>
        <taxon>Embryophyta</taxon>
        <taxon>Tracheophyta</taxon>
        <taxon>Spermatophyta</taxon>
        <taxon>Magnoliopsida</taxon>
        <taxon>eudicotyledons</taxon>
        <taxon>Gunneridae</taxon>
        <taxon>Pentapetalae</taxon>
        <taxon>asterids</taxon>
        <taxon>campanulids</taxon>
        <taxon>Asterales</taxon>
        <taxon>Asteraceae</taxon>
        <taxon>Asteroideae</taxon>
        <taxon>Anthemideae</taxon>
        <taxon>Anthemidinae</taxon>
        <taxon>Tanacetum</taxon>
    </lineage>
</organism>
<keyword evidence="1" id="KW-0175">Coiled coil</keyword>
<evidence type="ECO:0000256" key="1">
    <source>
        <dbReference type="SAM" id="Coils"/>
    </source>
</evidence>
<protein>
    <submittedName>
        <fullName evidence="2">Retrovirus-related Pol polyprotein from transposon TNT 1-94</fullName>
    </submittedName>
</protein>
<evidence type="ECO:0000313" key="2">
    <source>
        <dbReference type="EMBL" id="GEU60656.1"/>
    </source>
</evidence>
<sequence>MSLSLAENVIVARADNIPLMLDKTNYSSWEVVSTVRARTYTDLTDEEKLRESVDIMATNIVLQVVTPSPAVHQQQFQAPVLQQSYQAPTNQQQSQLSFPELDSVLNVPTFNLSYDPIASLNKAMAFLSTTFASRFLQINNQLRIASNPKNQATIQDVRVIVLTIQGRQTQGYANNGARNMETNPVIEEMSSEVAKCNKVQQENNEINDTLTAELERYKEQVNKFKQRQKFDLNDREKYIDGQLRHVIIDRNAKVADFEKQIHSLKLQLNATVESHKTLSTTVKCLKKESKQTEDKYIDEVIDLQKKNKALDNVVYKMKLPALYDGNTVVNTHVALFITDAEETLELAEESSLSKPDLKKEIPRELPSISLKQNMIWGVDHIKGAFKKDVKPFAQTLKEYFCMFEHGLHKELKEMQAVFTQMETEVAKCSVDKKNFEIEKKELSLDNDHLIERIICQDVMYVVMHANNHNDNVTPPDRPWTEYVSGDRLKHENDRLMEVLISKDLVHTAVNSLAAINDYKSVEQSFVDEYEENLKLQTELANKNDMIEKAVYNELSKRCSRLENQRTNQCSFLCLRYNKTAYELMHDKKPDLSYLHVFGCYSTNDNEDLGKLKAKADIAIFISYAPEKKAFRPAPQLMTLRTLSSGLVPNPITQPPYVSPTKNDWDILFQPMFDEFFNLPPSFVSSVPAAAVRRLVDLTGSLVSTSLEHDAPSASTSSTKKQEHSLIISQGVKESPKTPHFYDDPLHETLHKESTSQGSSSNVRSSHTPFEHLGRWTNNHLIANVIGDPSCSISTRKKLKTDAMWCYFDAFLTSYKPKNFKVALLARILLE</sequence>